<keyword evidence="9" id="KW-1185">Reference proteome</keyword>
<name>A0ABD3QHP3_9STRA</name>
<dbReference type="GO" id="GO:0046872">
    <property type="term" value="F:metal ion binding"/>
    <property type="evidence" value="ECO:0007669"/>
    <property type="project" value="UniProtKB-KW"/>
</dbReference>
<protein>
    <recommendedName>
        <fullName evidence="7">Fe2OG dioxygenase domain-containing protein</fullName>
    </recommendedName>
</protein>
<proteinExistence type="predicted"/>
<evidence type="ECO:0000313" key="8">
    <source>
        <dbReference type="EMBL" id="KAL3799336.1"/>
    </source>
</evidence>
<evidence type="ECO:0000313" key="9">
    <source>
        <dbReference type="Proteomes" id="UP001530400"/>
    </source>
</evidence>
<dbReference type="PANTHER" id="PTHR10869">
    <property type="entry name" value="PROLYL 4-HYDROXYLASE ALPHA SUBUNIT"/>
    <property type="match status" value="1"/>
</dbReference>
<feature type="compositionally biased region" description="Acidic residues" evidence="6">
    <location>
        <begin position="21"/>
        <end position="33"/>
    </location>
</feature>
<dbReference type="Proteomes" id="UP001530400">
    <property type="component" value="Unassembled WGS sequence"/>
</dbReference>
<feature type="region of interest" description="Disordered" evidence="6">
    <location>
        <begin position="1"/>
        <end position="36"/>
    </location>
</feature>
<evidence type="ECO:0000256" key="3">
    <source>
        <dbReference type="ARBA" id="ARBA00022964"/>
    </source>
</evidence>
<evidence type="ECO:0000256" key="1">
    <source>
        <dbReference type="ARBA" id="ARBA00001961"/>
    </source>
</evidence>
<sequence length="812" mass="90392">MQEHYYDDQNDEDDRSHSSYDCEESKDEYDETRDDYNMPMKPTNGDLKQHVVAVTIAVIAAVTTHAQIHGGFESWKNQLMNDWDALRSSFAGKRTDSSTRTGVPRAAPNGGAPHAAPVMNAIPADLRQKAVQKAVQDIAAAEDSSLAIGHARASAFRRTADLKFCYTDAFDSSQKAKNLVDLDFIIPLEPSVAVLHSYYLSDALGLDSSFVYDSVDTFGSFDSDIILKKIGAAIEEYEGEGLSTQRVRLIIESYVDSDLVDDEHVCLLQQYAANKRSGRSIRGRTKAYDQPHLSSFYDNKVVSTAVSSSREASDMMTPASLTFTGFATKFINLGAQPVNLYWDGGHISSGPKAGQIHTALVGAIPIMESIGTASFPGHSFFVTPSYDKDHVLRRWTVTEDDIVLYYDPLENLYTENQETEIQKLCDSGKLNLKQKFARDAWIVDRSFSRDYLVKTGRHYLSVFPQPLVPEVVQEIASSSDEGMMPMWGADFLGQVHSIETSELYFTAIPNALPKLSRDDFLPDVEQQRCLEMKKYRSSQVKGNGNISNSTMQLDIKVVSCAPRVLEVKRFLSPVEVQHLIDLASGSKGDVSMQSSTVMASGINDKKVRSSTKQVNRSSTGGWIHREQDALVDGIFRRVADLLGVDERMMRDQRPAHLIGTDDYESLPTHDRIVEAMQLLRYEPGEHYSAHHDFTYPSVFHRYQPKRYATVLLYLTGEGDVIENGIRRSRSKKSAADGESEDGLAGGETTFPRAITTEFHDGVKVKPQSGKAILFYNVLPDGNMDDLSQHAGEKVEAGVKYVANIWVWDPIIS</sequence>
<comment type="caution">
    <text evidence="8">The sequence shown here is derived from an EMBL/GenBank/DDBJ whole genome shotgun (WGS) entry which is preliminary data.</text>
</comment>
<feature type="region of interest" description="Disordered" evidence="6">
    <location>
        <begin position="726"/>
        <end position="748"/>
    </location>
</feature>
<keyword evidence="4" id="KW-0560">Oxidoreductase</keyword>
<gene>
    <name evidence="8" type="ORF">ACHAWO_008447</name>
</gene>
<dbReference type="Gene3D" id="2.60.120.620">
    <property type="entry name" value="q2cbj1_9rhob like domain"/>
    <property type="match status" value="1"/>
</dbReference>
<dbReference type="GO" id="GO:0051213">
    <property type="term" value="F:dioxygenase activity"/>
    <property type="evidence" value="ECO:0007669"/>
    <property type="project" value="UniProtKB-KW"/>
</dbReference>
<keyword evidence="5" id="KW-0408">Iron</keyword>
<comment type="cofactor">
    <cofactor evidence="1">
        <name>L-ascorbate</name>
        <dbReference type="ChEBI" id="CHEBI:38290"/>
    </cofactor>
</comment>
<accession>A0ABD3QHP3</accession>
<organism evidence="8 9">
    <name type="scientific">Cyclotella atomus</name>
    <dbReference type="NCBI Taxonomy" id="382360"/>
    <lineage>
        <taxon>Eukaryota</taxon>
        <taxon>Sar</taxon>
        <taxon>Stramenopiles</taxon>
        <taxon>Ochrophyta</taxon>
        <taxon>Bacillariophyta</taxon>
        <taxon>Coscinodiscophyceae</taxon>
        <taxon>Thalassiosirophycidae</taxon>
        <taxon>Stephanodiscales</taxon>
        <taxon>Stephanodiscaceae</taxon>
        <taxon>Cyclotella</taxon>
    </lineage>
</organism>
<evidence type="ECO:0000256" key="2">
    <source>
        <dbReference type="ARBA" id="ARBA00022723"/>
    </source>
</evidence>
<dbReference type="EMBL" id="JALLPJ020000190">
    <property type="protein sequence ID" value="KAL3799336.1"/>
    <property type="molecule type" value="Genomic_DNA"/>
</dbReference>
<evidence type="ECO:0000256" key="4">
    <source>
        <dbReference type="ARBA" id="ARBA00023002"/>
    </source>
</evidence>
<evidence type="ECO:0000256" key="6">
    <source>
        <dbReference type="SAM" id="MobiDB-lite"/>
    </source>
</evidence>
<dbReference type="InterPro" id="IPR045054">
    <property type="entry name" value="P4HA-like"/>
</dbReference>
<dbReference type="PROSITE" id="PS51471">
    <property type="entry name" value="FE2OG_OXY"/>
    <property type="match status" value="1"/>
</dbReference>
<dbReference type="SMART" id="SM00702">
    <property type="entry name" value="P4Hc"/>
    <property type="match status" value="1"/>
</dbReference>
<dbReference type="InterPro" id="IPR006620">
    <property type="entry name" value="Pro_4_hyd_alph"/>
</dbReference>
<keyword evidence="2" id="KW-0479">Metal-binding</keyword>
<reference evidence="8 9" key="1">
    <citation type="submission" date="2024-10" db="EMBL/GenBank/DDBJ databases">
        <title>Updated reference genomes for cyclostephanoid diatoms.</title>
        <authorList>
            <person name="Roberts W.R."/>
            <person name="Alverson A.J."/>
        </authorList>
    </citation>
    <scope>NUCLEOTIDE SEQUENCE [LARGE SCALE GENOMIC DNA]</scope>
    <source>
        <strain evidence="8 9">AJA010-31</strain>
    </source>
</reference>
<feature type="region of interest" description="Disordered" evidence="6">
    <location>
        <begin position="93"/>
        <end position="117"/>
    </location>
</feature>
<dbReference type="InterPro" id="IPR044862">
    <property type="entry name" value="Pro_4_hyd_alph_FE2OG_OXY"/>
</dbReference>
<dbReference type="Pfam" id="PF13640">
    <property type="entry name" value="2OG-FeII_Oxy_3"/>
    <property type="match status" value="1"/>
</dbReference>
<dbReference type="PANTHER" id="PTHR10869:SF226">
    <property type="entry name" value="PROLYL 4-HYDROXYLASE ALPHA SUBUNIT DOMAIN-CONTAINING PROTEIN"/>
    <property type="match status" value="1"/>
</dbReference>
<feature type="compositionally biased region" description="Low complexity" evidence="6">
    <location>
        <begin position="104"/>
        <end position="117"/>
    </location>
</feature>
<dbReference type="InterPro" id="IPR005123">
    <property type="entry name" value="Oxoglu/Fe-dep_dioxygenase_dom"/>
</dbReference>
<keyword evidence="3" id="KW-0223">Dioxygenase</keyword>
<evidence type="ECO:0000259" key="7">
    <source>
        <dbReference type="PROSITE" id="PS51471"/>
    </source>
</evidence>
<evidence type="ECO:0000256" key="5">
    <source>
        <dbReference type="ARBA" id="ARBA00023004"/>
    </source>
</evidence>
<dbReference type="AlphaFoldDB" id="A0ABD3QHP3"/>
<feature type="domain" description="Fe2OG dioxygenase" evidence="7">
    <location>
        <begin position="672"/>
        <end position="808"/>
    </location>
</feature>